<dbReference type="SUPFAM" id="SSF50630">
    <property type="entry name" value="Acid proteases"/>
    <property type="match status" value="1"/>
</dbReference>
<organism evidence="6 7">
    <name type="scientific">Pseudogymnoascus verrucosus</name>
    <dbReference type="NCBI Taxonomy" id="342668"/>
    <lineage>
        <taxon>Eukaryota</taxon>
        <taxon>Fungi</taxon>
        <taxon>Dikarya</taxon>
        <taxon>Ascomycota</taxon>
        <taxon>Pezizomycotina</taxon>
        <taxon>Leotiomycetes</taxon>
        <taxon>Thelebolales</taxon>
        <taxon>Thelebolaceae</taxon>
        <taxon>Pseudogymnoascus</taxon>
    </lineage>
</organism>
<proteinExistence type="inferred from homology"/>
<dbReference type="PROSITE" id="PS51767">
    <property type="entry name" value="PEPTIDASE_A1"/>
    <property type="match status" value="1"/>
</dbReference>
<dbReference type="InterPro" id="IPR021109">
    <property type="entry name" value="Peptidase_aspartic_dom_sf"/>
</dbReference>
<dbReference type="RefSeq" id="XP_018133113.1">
    <property type="nucleotide sequence ID" value="XM_018272055.1"/>
</dbReference>
<feature type="signal peptide" evidence="4">
    <location>
        <begin position="1"/>
        <end position="20"/>
    </location>
</feature>
<dbReference type="PANTHER" id="PTHR47966">
    <property type="entry name" value="BETA-SITE APP-CLEAVING ENZYME, ISOFORM A-RELATED"/>
    <property type="match status" value="1"/>
</dbReference>
<dbReference type="PRINTS" id="PR00792">
    <property type="entry name" value="PEPSIN"/>
</dbReference>
<keyword evidence="7" id="KW-1185">Reference proteome</keyword>
<keyword evidence="3" id="KW-0812">Transmembrane</keyword>
<reference evidence="6 7" key="1">
    <citation type="submission" date="2016-03" db="EMBL/GenBank/DDBJ databases">
        <title>Comparative genomics of Pseudogymnoascus destructans, the fungus causing white-nose syndrome of bats.</title>
        <authorList>
            <person name="Palmer J.M."/>
            <person name="Drees K.P."/>
            <person name="Foster J.T."/>
            <person name="Lindner D.L."/>
        </authorList>
    </citation>
    <scope>NUCLEOTIDE SEQUENCE [LARGE SCALE GENOMIC DNA]</scope>
    <source>
        <strain evidence="6 7">UAMH 10579</strain>
    </source>
</reference>
<evidence type="ECO:0000313" key="6">
    <source>
        <dbReference type="EMBL" id="OBT99380.1"/>
    </source>
</evidence>
<dbReference type="InterPro" id="IPR001461">
    <property type="entry name" value="Aspartic_peptidase_A1"/>
</dbReference>
<sequence>MYSALGTLLFTQCLIRICDAVPDSVVVRENINTADLAQALVIPPSQYFEGIDGPWSTFNLRVGTPEQDVRVTISTTSPETLVVLSEYGCSTKVFATVPAGCASSRGMMFSPNTSSTWIDNGFFAINQDGVGLEANLGYSQAANFGTETLGLGLVAGANGVTLKNQTVGGIASTSPFYLGIFGLGTQPANLSSLGNSTGPTYFTSLKNQNVIPSLSWSYTAGAMYRLKQVYGQLIFGGYDTSRFTSNSVSFTLAQDVSRDIVVSLQSISYSGTVQASLLASPILIFIDSTDPNLWLPETACKQFETAFGLTLDDTTGLYLVNDSHHQTLLTENAQVRFRLADTPTGGEAVTIVLPYSAFDLKAEYPMVANSSRYFPLKKAANETQYTLGRTFLQEAYLTVDYERGNFSVSPCSWVEGAAANVVTTASKDSTAVNSEGPSTTGTEGTTGSPESTKSGLSTGAIAGISVAAAVIVLALAIGGYFFLKKQRQKQASMQTITSVDPNDDDAIIADSKSIQSHQLSNLGEVPKHELNDTQIYQMHAGDEPTHELNDTQIYQMQDAGGVANQESKGHVAYELTGSEVPRVELDAAEKSKPTSP</sequence>
<evidence type="ECO:0000256" key="2">
    <source>
        <dbReference type="SAM" id="MobiDB-lite"/>
    </source>
</evidence>
<dbReference type="InterPro" id="IPR033121">
    <property type="entry name" value="PEPTIDASE_A1"/>
</dbReference>
<evidence type="ECO:0000256" key="3">
    <source>
        <dbReference type="SAM" id="Phobius"/>
    </source>
</evidence>
<evidence type="ECO:0000313" key="7">
    <source>
        <dbReference type="Proteomes" id="UP000091956"/>
    </source>
</evidence>
<comment type="similarity">
    <text evidence="1">Belongs to the peptidase A1 family.</text>
</comment>
<evidence type="ECO:0000259" key="5">
    <source>
        <dbReference type="PROSITE" id="PS51767"/>
    </source>
</evidence>
<gene>
    <name evidence="6" type="ORF">VE01_02547</name>
</gene>
<name>A0A1B8GUA5_9PEZI</name>
<dbReference type="AlphaFoldDB" id="A0A1B8GUA5"/>
<feature type="region of interest" description="Disordered" evidence="2">
    <location>
        <begin position="576"/>
        <end position="596"/>
    </location>
</feature>
<dbReference type="GeneID" id="28835933"/>
<keyword evidence="3" id="KW-1133">Transmembrane helix</keyword>
<dbReference type="OrthoDB" id="4074350at2759"/>
<dbReference type="STRING" id="342668.A0A1B8GUA5"/>
<accession>A0A1B8GUA5</accession>
<dbReference type="EMBL" id="KV460213">
    <property type="protein sequence ID" value="OBT99380.1"/>
    <property type="molecule type" value="Genomic_DNA"/>
</dbReference>
<feature type="chain" id="PRO_5008609002" description="Peptidase A1 domain-containing protein" evidence="4">
    <location>
        <begin position="21"/>
        <end position="596"/>
    </location>
</feature>
<dbReference type="CDD" id="cd05471">
    <property type="entry name" value="pepsin_like"/>
    <property type="match status" value="1"/>
</dbReference>
<dbReference type="GO" id="GO:0004190">
    <property type="term" value="F:aspartic-type endopeptidase activity"/>
    <property type="evidence" value="ECO:0007669"/>
    <property type="project" value="InterPro"/>
</dbReference>
<protein>
    <recommendedName>
        <fullName evidence="5">Peptidase A1 domain-containing protein</fullName>
    </recommendedName>
</protein>
<feature type="region of interest" description="Disordered" evidence="2">
    <location>
        <begin position="426"/>
        <end position="454"/>
    </location>
</feature>
<dbReference type="Proteomes" id="UP000091956">
    <property type="component" value="Unassembled WGS sequence"/>
</dbReference>
<feature type="compositionally biased region" description="Low complexity" evidence="2">
    <location>
        <begin position="434"/>
        <end position="454"/>
    </location>
</feature>
<evidence type="ECO:0000256" key="1">
    <source>
        <dbReference type="ARBA" id="ARBA00007447"/>
    </source>
</evidence>
<dbReference type="GO" id="GO:0000324">
    <property type="term" value="C:fungal-type vacuole"/>
    <property type="evidence" value="ECO:0007669"/>
    <property type="project" value="TreeGrafter"/>
</dbReference>
<dbReference type="GO" id="GO:0006508">
    <property type="term" value="P:proteolysis"/>
    <property type="evidence" value="ECO:0007669"/>
    <property type="project" value="InterPro"/>
</dbReference>
<dbReference type="PANTHER" id="PTHR47966:SF51">
    <property type="entry name" value="BETA-SITE APP-CLEAVING ENZYME, ISOFORM A-RELATED"/>
    <property type="match status" value="1"/>
</dbReference>
<keyword evidence="4" id="KW-0732">Signal</keyword>
<reference evidence="7" key="2">
    <citation type="journal article" date="2018" name="Nat. Commun.">
        <title>Extreme sensitivity to ultraviolet light in the fungal pathogen causing white-nose syndrome of bats.</title>
        <authorList>
            <person name="Palmer J.M."/>
            <person name="Drees K.P."/>
            <person name="Foster J.T."/>
            <person name="Lindner D.L."/>
        </authorList>
    </citation>
    <scope>NUCLEOTIDE SEQUENCE [LARGE SCALE GENOMIC DNA]</scope>
    <source>
        <strain evidence="7">UAMH 10579</strain>
    </source>
</reference>
<keyword evidence="3" id="KW-0472">Membrane</keyword>
<feature type="transmembrane region" description="Helical" evidence="3">
    <location>
        <begin position="460"/>
        <end position="483"/>
    </location>
</feature>
<evidence type="ECO:0000256" key="4">
    <source>
        <dbReference type="SAM" id="SignalP"/>
    </source>
</evidence>
<feature type="compositionally biased region" description="Basic and acidic residues" evidence="2">
    <location>
        <begin position="581"/>
        <end position="596"/>
    </location>
</feature>
<dbReference type="InterPro" id="IPR034164">
    <property type="entry name" value="Pepsin-like_dom"/>
</dbReference>
<dbReference type="Pfam" id="PF00026">
    <property type="entry name" value="Asp"/>
    <property type="match status" value="1"/>
</dbReference>
<feature type="domain" description="Peptidase A1" evidence="5">
    <location>
        <begin position="56"/>
        <end position="409"/>
    </location>
</feature>
<dbReference type="Gene3D" id="2.40.70.10">
    <property type="entry name" value="Acid Proteases"/>
    <property type="match status" value="2"/>
</dbReference>